<keyword evidence="4" id="KW-1185">Reference proteome</keyword>
<organism evidence="2 3">
    <name type="scientific">Serratia rubidaea</name>
    <name type="common">Serratia marinorubra</name>
    <dbReference type="NCBI Taxonomy" id="61652"/>
    <lineage>
        <taxon>Bacteria</taxon>
        <taxon>Pseudomonadati</taxon>
        <taxon>Pseudomonadota</taxon>
        <taxon>Gammaproteobacteria</taxon>
        <taxon>Enterobacterales</taxon>
        <taxon>Yersiniaceae</taxon>
        <taxon>Serratia</taxon>
    </lineage>
</organism>
<evidence type="ECO:0000313" key="4">
    <source>
        <dbReference type="Proteomes" id="UP000624159"/>
    </source>
</evidence>
<sequence length="71" mass="7873">MKKMSMKKADKVIGGYIRFCGQEKFEWGAGGNNRVCYSVVECRNKFGVPNKTINSVANNYCPAKPDPTPTP</sequence>
<dbReference type="AlphaFoldDB" id="A0A3S5ADV4"/>
<evidence type="ECO:0000313" key="2">
    <source>
        <dbReference type="EMBL" id="VEI61539.1"/>
    </source>
</evidence>
<reference evidence="1 4" key="2">
    <citation type="submission" date="2020-11" db="EMBL/GenBank/DDBJ databases">
        <title>Enhanced detection system for hospital associated transmission using whole genome sequencing surveillance.</title>
        <authorList>
            <person name="Harrison L.H."/>
            <person name="Van Tyne D."/>
            <person name="Marsh J.W."/>
            <person name="Griffith M.P."/>
            <person name="Snyder D.J."/>
            <person name="Cooper V.S."/>
            <person name="Mustapha M."/>
        </authorList>
    </citation>
    <scope>NUCLEOTIDE SEQUENCE [LARGE SCALE GENOMIC DNA]</scope>
    <source>
        <strain evidence="1 4">SER00230</strain>
    </source>
</reference>
<proteinExistence type="predicted"/>
<dbReference type="EMBL" id="LR134493">
    <property type="protein sequence ID" value="VEI61539.1"/>
    <property type="molecule type" value="Genomic_DNA"/>
</dbReference>
<dbReference type="EMBL" id="JADULK010000007">
    <property type="protein sequence ID" value="MBH1931065.1"/>
    <property type="molecule type" value="Genomic_DNA"/>
</dbReference>
<accession>A0A3S5ADV4</accession>
<gene>
    <name evidence="1" type="ORF">I5U13_15530</name>
    <name evidence="2" type="ORF">NCTC10036_00524</name>
</gene>
<reference evidence="2 3" key="1">
    <citation type="submission" date="2018-12" db="EMBL/GenBank/DDBJ databases">
        <authorList>
            <consortium name="Pathogen Informatics"/>
        </authorList>
    </citation>
    <scope>NUCLEOTIDE SEQUENCE [LARGE SCALE GENOMIC DNA]</scope>
    <source>
        <strain evidence="2 3">NCTC10036</strain>
    </source>
</reference>
<protein>
    <submittedName>
        <fullName evidence="1">DUF4762 family protein</fullName>
    </submittedName>
</protein>
<dbReference type="Proteomes" id="UP000281904">
    <property type="component" value="Chromosome"/>
</dbReference>
<evidence type="ECO:0000313" key="3">
    <source>
        <dbReference type="Proteomes" id="UP000281904"/>
    </source>
</evidence>
<dbReference type="RefSeq" id="WP_126530417.1">
    <property type="nucleotide sequence ID" value="NZ_CP042353.1"/>
</dbReference>
<dbReference type="Proteomes" id="UP000624159">
    <property type="component" value="Unassembled WGS sequence"/>
</dbReference>
<evidence type="ECO:0000313" key="1">
    <source>
        <dbReference type="EMBL" id="MBH1931065.1"/>
    </source>
</evidence>
<name>A0A3S5ADV4_SERRU</name>